<keyword evidence="4" id="KW-1185">Reference proteome</keyword>
<dbReference type="Gramene" id="PNT75482">
    <property type="protein sequence ID" value="PNT75482"/>
    <property type="gene ID" value="BRADI_1g33266v3"/>
</dbReference>
<dbReference type="AlphaFoldDB" id="A0A2K2DMI3"/>
<protein>
    <submittedName>
        <fullName evidence="2 3">Uncharacterized protein</fullName>
    </submittedName>
</protein>
<reference evidence="2" key="2">
    <citation type="submission" date="2017-06" db="EMBL/GenBank/DDBJ databases">
        <title>WGS assembly of Brachypodium distachyon.</title>
        <authorList>
            <consortium name="The International Brachypodium Initiative"/>
            <person name="Lucas S."/>
            <person name="Harmon-Smith M."/>
            <person name="Lail K."/>
            <person name="Tice H."/>
            <person name="Grimwood J."/>
            <person name="Bruce D."/>
            <person name="Barry K."/>
            <person name="Shu S."/>
            <person name="Lindquist E."/>
            <person name="Wang M."/>
            <person name="Pitluck S."/>
            <person name="Vogel J.P."/>
            <person name="Garvin D.F."/>
            <person name="Mockler T.C."/>
            <person name="Schmutz J."/>
            <person name="Rokhsar D."/>
            <person name="Bevan M.W."/>
        </authorList>
    </citation>
    <scope>NUCLEOTIDE SEQUENCE</scope>
    <source>
        <strain evidence="2">Bd21</strain>
    </source>
</reference>
<sequence>METTQTMPPNEPCQSAALAEQPERALPVPEKTTTTNARGEAASVPVRAITNGDTRSPSRSRHASSSSRSGIIAVAPPPSSSPAAAAAEEPSGADMDDLMKLGKEIALAMTADQLGLEIERQFRERRLQEQEQRRKWRATRQRGAAAAGSAEPVRFFSLRLTDEEAAEDVAGVSLANGAQPEAEPLVGRSNRKRRRGG</sequence>
<feature type="compositionally biased region" description="Low complexity" evidence="1">
    <location>
        <begin position="63"/>
        <end position="74"/>
    </location>
</feature>
<gene>
    <name evidence="2" type="ORF">BRADI_1g33266v3</name>
</gene>
<dbReference type="EnsemblPlants" id="PNT75482">
    <property type="protein sequence ID" value="PNT75482"/>
    <property type="gene ID" value="BRADI_1g33266v3"/>
</dbReference>
<reference evidence="3" key="3">
    <citation type="submission" date="2018-08" db="UniProtKB">
        <authorList>
            <consortium name="EnsemblPlants"/>
        </authorList>
    </citation>
    <scope>IDENTIFICATION</scope>
    <source>
        <strain evidence="3">cv. Bd21</strain>
    </source>
</reference>
<evidence type="ECO:0000256" key="1">
    <source>
        <dbReference type="SAM" id="MobiDB-lite"/>
    </source>
</evidence>
<evidence type="ECO:0000313" key="4">
    <source>
        <dbReference type="Proteomes" id="UP000008810"/>
    </source>
</evidence>
<feature type="compositionally biased region" description="Low complexity" evidence="1">
    <location>
        <begin position="141"/>
        <end position="150"/>
    </location>
</feature>
<dbReference type="EMBL" id="CM000880">
    <property type="protein sequence ID" value="PNT75482.1"/>
    <property type="molecule type" value="Genomic_DNA"/>
</dbReference>
<feature type="region of interest" description="Disordered" evidence="1">
    <location>
        <begin position="172"/>
        <end position="197"/>
    </location>
</feature>
<name>A0A2K2DMI3_BRADI</name>
<feature type="compositionally biased region" description="Low complexity" evidence="1">
    <location>
        <begin position="81"/>
        <end position="93"/>
    </location>
</feature>
<feature type="region of interest" description="Disordered" evidence="1">
    <location>
        <begin position="126"/>
        <end position="150"/>
    </location>
</feature>
<dbReference type="InParanoid" id="A0A2K2DMI3"/>
<dbReference type="Proteomes" id="UP000008810">
    <property type="component" value="Chromosome 1"/>
</dbReference>
<evidence type="ECO:0000313" key="3">
    <source>
        <dbReference type="EnsemblPlants" id="PNT75482"/>
    </source>
</evidence>
<proteinExistence type="predicted"/>
<accession>A0A2K2DMI3</accession>
<evidence type="ECO:0000313" key="2">
    <source>
        <dbReference type="EMBL" id="PNT75482.1"/>
    </source>
</evidence>
<organism evidence="2">
    <name type="scientific">Brachypodium distachyon</name>
    <name type="common">Purple false brome</name>
    <name type="synonym">Trachynia distachya</name>
    <dbReference type="NCBI Taxonomy" id="15368"/>
    <lineage>
        <taxon>Eukaryota</taxon>
        <taxon>Viridiplantae</taxon>
        <taxon>Streptophyta</taxon>
        <taxon>Embryophyta</taxon>
        <taxon>Tracheophyta</taxon>
        <taxon>Spermatophyta</taxon>
        <taxon>Magnoliopsida</taxon>
        <taxon>Liliopsida</taxon>
        <taxon>Poales</taxon>
        <taxon>Poaceae</taxon>
        <taxon>BOP clade</taxon>
        <taxon>Pooideae</taxon>
        <taxon>Stipodae</taxon>
        <taxon>Brachypodieae</taxon>
        <taxon>Brachypodium</taxon>
    </lineage>
</organism>
<reference evidence="2 3" key="1">
    <citation type="journal article" date="2010" name="Nature">
        <title>Genome sequencing and analysis of the model grass Brachypodium distachyon.</title>
        <authorList>
            <consortium name="International Brachypodium Initiative"/>
        </authorList>
    </citation>
    <scope>NUCLEOTIDE SEQUENCE [LARGE SCALE GENOMIC DNA]</scope>
    <source>
        <strain evidence="2 3">Bd21</strain>
    </source>
</reference>
<feature type="region of interest" description="Disordered" evidence="1">
    <location>
        <begin position="1"/>
        <end position="96"/>
    </location>
</feature>